<organism evidence="1 2">
    <name type="scientific">Tenacibaculum skagerrakense</name>
    <dbReference type="NCBI Taxonomy" id="186571"/>
    <lineage>
        <taxon>Bacteria</taxon>
        <taxon>Pseudomonadati</taxon>
        <taxon>Bacteroidota</taxon>
        <taxon>Flavobacteriia</taxon>
        <taxon>Flavobacteriales</taxon>
        <taxon>Flavobacteriaceae</taxon>
        <taxon>Tenacibaculum</taxon>
    </lineage>
</organism>
<gene>
    <name evidence="1" type="ORF">EV195_105237</name>
</gene>
<dbReference type="RefSeq" id="WP_132794850.1">
    <property type="nucleotide sequence ID" value="NZ_SLXM01000005.1"/>
</dbReference>
<accession>A0A4V2SLU7</accession>
<sequence>MKLRNLLLTLFLVPHLTISQNLEKIGKSPLFRLTGGIGVNSVYFNGDSNREPFTYFLSGNVNLNISDIYNIPFSFSYSNSKFQSNTPFTFNRLSMHPSYKWVTAHIGDVNVSFSPYTLNGHQFTGLGLDLTPKDKIKVSLMYGRLLKAREFDAENISSAASYRRMGYGFKTSYQLDKIKLGAIFFRASDDVASLKNPIPTENEVLPKDNTVISFDAEATLWEKLKFRGEVALSALTEDIRVNGVSDHLAAFLVSDNPTTQYYKALNFNFAYQVANGSIGLGYERIDPNYRTLGGYFFNNDLENITVNASQRIFKDKVTVNFNAGLQNDDLDNTKATQLSRLVMALNVAYNANDKLSINSGYSSFQSFTNIKNQFDFINGVSQIEEQLDQDNFAQISQNANINVNYKLKETDYNNQNLNVSFSFQDAENRIGDEERSEDSSVFYNANSVYTINYPQSDFGISGALNTSFSTLGTEKNVILGPTVSATKGFLEKKLKVNGSFGYNKSITNGLSQGDVTNVRIGSRYVYEKKHNFSLNGLLQLRNTATTKNSSFTLTFGYNYSFGLFNSKDLKFKRRSKIQKDKTKEDKLVEKEVKKVKPEIKFIYKDSLYTGSIYQVDNKIKELIKSDKFNQLPKSVLYSLQKERIEIASETKTKAYKVKAVKLLKRLYASHDKKKQYNELLYQSMSDLYEDVNQADYAIEKAFVQNRKEIVKSPLWNLTEEQRADFSKEIRVRFRRKHEVYNKSLRKLLVHRWVLNELEKYNSIEAINKDSELLREFENSLGVEAYNMLEMNEKNPEIKLYLQQSIIKYLTNKSENYIDENQYELKYINQD</sequence>
<proteinExistence type="predicted"/>
<dbReference type="AlphaFoldDB" id="A0A4V2SLU7"/>
<name>A0A4V2SLU7_9FLAO</name>
<evidence type="ECO:0000313" key="1">
    <source>
        <dbReference type="EMBL" id="TCP24806.1"/>
    </source>
</evidence>
<keyword evidence="2" id="KW-1185">Reference proteome</keyword>
<evidence type="ECO:0000313" key="2">
    <source>
        <dbReference type="Proteomes" id="UP000294564"/>
    </source>
</evidence>
<reference evidence="1 2" key="1">
    <citation type="submission" date="2019-03" db="EMBL/GenBank/DDBJ databases">
        <title>Genomic Encyclopedia of Type Strains, Phase IV (KMG-IV): sequencing the most valuable type-strain genomes for metagenomic binning, comparative biology and taxonomic classification.</title>
        <authorList>
            <person name="Goeker M."/>
        </authorList>
    </citation>
    <scope>NUCLEOTIDE SEQUENCE [LARGE SCALE GENOMIC DNA]</scope>
    <source>
        <strain evidence="1 2">DSM 14836</strain>
    </source>
</reference>
<dbReference type="SUPFAM" id="SSF56935">
    <property type="entry name" value="Porins"/>
    <property type="match status" value="1"/>
</dbReference>
<protein>
    <submittedName>
        <fullName evidence="1">Uncharacterized protein</fullName>
    </submittedName>
</protein>
<dbReference type="OrthoDB" id="1091532at2"/>
<dbReference type="EMBL" id="SLXM01000005">
    <property type="protein sequence ID" value="TCP24806.1"/>
    <property type="molecule type" value="Genomic_DNA"/>
</dbReference>
<dbReference type="Proteomes" id="UP000294564">
    <property type="component" value="Unassembled WGS sequence"/>
</dbReference>
<comment type="caution">
    <text evidence="1">The sequence shown here is derived from an EMBL/GenBank/DDBJ whole genome shotgun (WGS) entry which is preliminary data.</text>
</comment>